<comment type="similarity">
    <text evidence="1">Belongs to the bacterial secretin family.</text>
</comment>
<dbReference type="InterPro" id="IPR001775">
    <property type="entry name" value="GspD/PilQ"/>
</dbReference>
<dbReference type="InterPro" id="IPR004846">
    <property type="entry name" value="T2SS/T3SS_dom"/>
</dbReference>
<evidence type="ECO:0000313" key="4">
    <source>
        <dbReference type="Proteomes" id="UP000242616"/>
    </source>
</evidence>
<feature type="domain" description="Type II/III secretion system secretin-like" evidence="2">
    <location>
        <begin position="1148"/>
        <end position="1305"/>
    </location>
</feature>
<proteinExistence type="inferred from homology"/>
<comment type="caution">
    <text evidence="3">The sequence shown here is derived from an EMBL/GenBank/DDBJ whole genome shotgun (WGS) entry which is preliminary data.</text>
</comment>
<gene>
    <name evidence="3" type="ORF">XJ44_00155</name>
</gene>
<evidence type="ECO:0000256" key="1">
    <source>
        <dbReference type="RuleBase" id="RU004003"/>
    </source>
</evidence>
<dbReference type="Pfam" id="PF00263">
    <property type="entry name" value="Secretin"/>
    <property type="match status" value="1"/>
</dbReference>
<evidence type="ECO:0000259" key="2">
    <source>
        <dbReference type="Pfam" id="PF00263"/>
    </source>
</evidence>
<dbReference type="InterPro" id="IPR051808">
    <property type="entry name" value="Type_IV_pilus_biogenesis"/>
</dbReference>
<dbReference type="PANTHER" id="PTHR30604">
    <property type="entry name" value="PROTEIN TRANSPORT PROTEIN HOFQ"/>
    <property type="match status" value="1"/>
</dbReference>
<dbReference type="RefSeq" id="WP_077197680.1">
    <property type="nucleotide sequence ID" value="NZ_LBFC01000001.1"/>
</dbReference>
<dbReference type="Proteomes" id="UP000242616">
    <property type="component" value="Unassembled WGS sequence"/>
</dbReference>
<evidence type="ECO:0000313" key="3">
    <source>
        <dbReference type="EMBL" id="ONN28117.1"/>
    </source>
</evidence>
<keyword evidence="4" id="KW-1185">Reference proteome</keyword>
<protein>
    <submittedName>
        <fullName evidence="3">Type II and III secretion system protein</fullName>
    </submittedName>
</protein>
<organism evidence="3 4">
    <name type="scientific">Thermosipho affectus</name>
    <dbReference type="NCBI Taxonomy" id="660294"/>
    <lineage>
        <taxon>Bacteria</taxon>
        <taxon>Thermotogati</taxon>
        <taxon>Thermotogota</taxon>
        <taxon>Thermotogae</taxon>
        <taxon>Thermotogales</taxon>
        <taxon>Fervidobacteriaceae</taxon>
        <taxon>Thermosipho</taxon>
    </lineage>
</organism>
<dbReference type="PANTHER" id="PTHR30604:SF1">
    <property type="entry name" value="DNA UTILIZATION PROTEIN HOFQ"/>
    <property type="match status" value="1"/>
</dbReference>
<reference evidence="3 4" key="1">
    <citation type="submission" date="2015-06" db="EMBL/GenBank/DDBJ databases">
        <title>Genome sequencing of Thermotogales isolates from hydrothermal vents.</title>
        <authorList>
            <person name="Haverkamp T.H."/>
            <person name="Kublanov I.V."/>
            <person name="Nesbo C.L."/>
        </authorList>
    </citation>
    <scope>NUCLEOTIDE SEQUENCE [LARGE SCALE GENOMIC DNA]</scope>
    <source>
        <strain evidence="4">ik275mar</strain>
    </source>
</reference>
<accession>A0ABX3ILN5</accession>
<dbReference type="PRINTS" id="PR00811">
    <property type="entry name" value="BCTERIALGSPD"/>
</dbReference>
<dbReference type="EMBL" id="LBFC01000001">
    <property type="protein sequence ID" value="ONN28117.1"/>
    <property type="molecule type" value="Genomic_DNA"/>
</dbReference>
<sequence length="1305" mass="148516">MRKKFLSLLFITILFSFLFSKILNIDYYFVENKLQVVLELDNEVLPSKVRFGWNDSKTVYYLSINGEFVQSSFLPVSKGPLEGIQLSPSENSADIFFFTIVPVNSDWYVVGNKIIVDFPSSVKDRKFSFSFLNAPLDVVIREFSKALGINISLYEGVRNIEVNLDVKDVTIEKALRLLFLNNPKVCYAYGPDGTLYLGLEEEINKNFAMYWQIYDGEVSAEKIKSLLGSGTFMSFLKDKSKVFVYGGIREHRIISDAISVRPSKSWYYYSYTVSKNTVEEFLKNISSIYDFRYVVLEPLKQVAIYADTEISNTIGYLISTLRDNGIVDFYDYIDVKVRYPQRITSVLDSINIPYKMFGEVIKVPKIFKGLVEKINNDRSIGNPYRMVIESIKLDTVKSAISYLGIGENNAKVTEVNGKIFVTLFVTEELYKRFNQFIEIAGTKTARLKVDRSLLSKVKVLKEFDDGTYLIEGKEKIIEKLMRMTQNKKRYVLELTPFDPPKELFLSLIDATPVYYSDKTLIYDNIDDSLIAEIEKIRKQFGKEIVEIGVIDDNFKKILEELFGVTVYRLKNKVYIKGEKAKQAKEFFDKNSVSYKTEKVNVKIENFGEVQSIIKDLYNIETKYYPESKLLILRGTDENIKQAKKFLDNYNKGKVIKFVDLPYTDGIKSVVESTSSVKVFDLNGKILLVGEERELLEVEDLLNSIDAKQSIIEINSNVQNIEEFVKFNFEDRIKILNLNGKILAKGTPEDLKKLQERLRDFDEKIVNVEDGKLKIDVKDYNLKDLIERVFRAYGKDVVFESDIVGSVTLKVEGITLNNFEDYLKKYGIDIRKNGKIVYIEKTSKILNVKDGKISINATDVSIADMVREVYPKFGYAVIVDSVDEKLNLVLNKSTLEDFEKILTKKVDITKEGSIVYIEPKDQVKETEMKDFITFGKNKRFSISAENVQLREIIKQVVKGYGFSAVISKDINSTANLYVNELDFKEFEKILNHYNIEVKQEDGIYVFDSLTTDSTKTVNTFVFSVPRNVEKIQELIGFYGGNSFVDSAAGVVIATGIDAKISGEIKGYIEKYLNSKLALIEVRVVDEELTNSLDINLGEITSNIGTLSKNGFDITLSLGEMPLEKIIDKLLSIGSANELTVRLNGKMNLTDKDAKLLASPNIVAKSGEKASILIGDKIPIVLNAGENSQEIRYIESGVTLEIIPFVNADNTIDLELNIKVSSFDWDIKNQYGLALPLERTREFNSKISLKENETLIIGGLTREENSKTESKIPILGDLPIIGKFFKTEKDDKVKRNIVILISAKVVE</sequence>
<name>A0ABX3ILN5_9BACT</name>